<comment type="subunit">
    <text evidence="6">Monomer.</text>
</comment>
<evidence type="ECO:0000259" key="9">
    <source>
        <dbReference type="PROSITE" id="PS50823"/>
    </source>
</evidence>
<keyword evidence="4 6" id="KW-0694">RNA-binding</keyword>
<keyword evidence="6" id="KW-0699">rRNA-binding</keyword>
<keyword evidence="6" id="KW-0472">Membrane</keyword>
<dbReference type="Gene3D" id="3.30.300.20">
    <property type="match status" value="1"/>
</dbReference>
<evidence type="ECO:0000256" key="1">
    <source>
        <dbReference type="ARBA" id="ARBA00007921"/>
    </source>
</evidence>
<dbReference type="CDD" id="cd22534">
    <property type="entry name" value="KH-II_Era"/>
    <property type="match status" value="1"/>
</dbReference>
<evidence type="ECO:0000256" key="8">
    <source>
        <dbReference type="RuleBase" id="RU003761"/>
    </source>
</evidence>
<dbReference type="NCBIfam" id="TIGR00436">
    <property type="entry name" value="era"/>
    <property type="match status" value="1"/>
</dbReference>
<comment type="similarity">
    <text evidence="1 6 7 8">Belongs to the TRAFAC class TrmE-Era-EngA-EngB-Septin-like GTPase superfamily. Era GTPase family.</text>
</comment>
<keyword evidence="6" id="KW-1003">Cell membrane</keyword>
<dbReference type="NCBIfam" id="TIGR00231">
    <property type="entry name" value="small_GTP"/>
    <property type="match status" value="1"/>
</dbReference>
<feature type="region of interest" description="G5" evidence="7">
    <location>
        <begin position="157"/>
        <end position="159"/>
    </location>
</feature>
<dbReference type="SUPFAM" id="SSF54814">
    <property type="entry name" value="Prokaryotic type KH domain (KH-domain type II)"/>
    <property type="match status" value="1"/>
</dbReference>
<dbReference type="PRINTS" id="PR00326">
    <property type="entry name" value="GTP1OBG"/>
</dbReference>
<dbReference type="PANTHER" id="PTHR42698">
    <property type="entry name" value="GTPASE ERA"/>
    <property type="match status" value="1"/>
</dbReference>
<keyword evidence="3 6" id="KW-0547">Nucleotide-binding</keyword>
<dbReference type="HAMAP" id="MF_00367">
    <property type="entry name" value="GTPase_Era"/>
    <property type="match status" value="1"/>
</dbReference>
<feature type="domain" description="Era-type G" evidence="10">
    <location>
        <begin position="10"/>
        <end position="178"/>
    </location>
</feature>
<sequence length="303" mass="34080">MSEPNTSTSRCGYVAIVGRPNVGKSTLLNHMLGQKICITSRKPQTTRHNMLGIKTDGQHQIIFVDTPGLHAGEEKAINRYMNRAAISSTRDVDVVVFVVEPARWTEGDELVAQKLRGLKCPLIVAVNKVDQLQDKNALLPQLQALQERFPDAEIVPISALRTSNLQSLEDVIVERLPEGMHFFEEDQITDRSSRFLAAEIVREKVMRQLGAEIPYAVTVEVEEFSQEGKVLHISAAILVERNGQKRILIGTKGERIKQIGQQARLDMEKLFDSKVMLNLWVKVKSGWSDDERALRSLGYVDKQ</sequence>
<comment type="subcellular location">
    <subcellularLocation>
        <location evidence="6">Cytoplasm</location>
    </subcellularLocation>
    <subcellularLocation>
        <location evidence="6">Cell membrane</location>
        <topology evidence="6">Peripheral membrane protein</topology>
    </subcellularLocation>
</comment>
<evidence type="ECO:0000313" key="11">
    <source>
        <dbReference type="EMBL" id="MCQ3829571.1"/>
    </source>
</evidence>
<gene>
    <name evidence="6 11" type="primary">era</name>
    <name evidence="11" type="ORF">HXX02_08930</name>
</gene>
<dbReference type="InterPro" id="IPR009019">
    <property type="entry name" value="KH_sf_prok-type"/>
</dbReference>
<dbReference type="PROSITE" id="PS51713">
    <property type="entry name" value="G_ERA"/>
    <property type="match status" value="1"/>
</dbReference>
<feature type="binding site" evidence="6">
    <location>
        <begin position="65"/>
        <end position="69"/>
    </location>
    <ligand>
        <name>GTP</name>
        <dbReference type="ChEBI" id="CHEBI:37565"/>
    </ligand>
</feature>
<dbReference type="InterPro" id="IPR006073">
    <property type="entry name" value="GTP-bd"/>
</dbReference>
<organism evidence="11 12">
    <name type="scientific">Microbulbifer elongatus</name>
    <dbReference type="NCBI Taxonomy" id="86173"/>
    <lineage>
        <taxon>Bacteria</taxon>
        <taxon>Pseudomonadati</taxon>
        <taxon>Pseudomonadota</taxon>
        <taxon>Gammaproteobacteria</taxon>
        <taxon>Cellvibrionales</taxon>
        <taxon>Microbulbiferaceae</taxon>
        <taxon>Microbulbifer</taxon>
    </lineage>
</organism>
<evidence type="ECO:0000313" key="12">
    <source>
        <dbReference type="Proteomes" id="UP001205566"/>
    </source>
</evidence>
<protein>
    <recommendedName>
        <fullName evidence="2 6">GTPase Era</fullName>
    </recommendedName>
</protein>
<feature type="domain" description="KH type-2" evidence="9">
    <location>
        <begin position="201"/>
        <end position="285"/>
    </location>
</feature>
<feature type="region of interest" description="G1" evidence="7">
    <location>
        <begin position="18"/>
        <end position="25"/>
    </location>
</feature>
<keyword evidence="6" id="KW-0690">Ribosome biogenesis</keyword>
<dbReference type="Pfam" id="PF01926">
    <property type="entry name" value="MMR_HSR1"/>
    <property type="match status" value="1"/>
</dbReference>
<dbReference type="Gene3D" id="3.40.50.300">
    <property type="entry name" value="P-loop containing nucleotide triphosphate hydrolases"/>
    <property type="match status" value="1"/>
</dbReference>
<comment type="caution">
    <text evidence="11">The sequence shown here is derived from an EMBL/GenBank/DDBJ whole genome shotgun (WGS) entry which is preliminary data.</text>
</comment>
<feature type="binding site" evidence="6">
    <location>
        <begin position="127"/>
        <end position="130"/>
    </location>
    <ligand>
        <name>GTP</name>
        <dbReference type="ChEBI" id="CHEBI:37565"/>
    </ligand>
</feature>
<keyword evidence="5 6" id="KW-0342">GTP-binding</keyword>
<feature type="binding site" evidence="6">
    <location>
        <begin position="18"/>
        <end position="25"/>
    </location>
    <ligand>
        <name>GTP</name>
        <dbReference type="ChEBI" id="CHEBI:37565"/>
    </ligand>
</feature>
<dbReference type="Pfam" id="PF07650">
    <property type="entry name" value="KH_2"/>
    <property type="match status" value="1"/>
</dbReference>
<dbReference type="Proteomes" id="UP001205566">
    <property type="component" value="Unassembled WGS sequence"/>
</dbReference>
<dbReference type="NCBIfam" id="NF000908">
    <property type="entry name" value="PRK00089.1"/>
    <property type="match status" value="1"/>
</dbReference>
<dbReference type="PROSITE" id="PS50823">
    <property type="entry name" value="KH_TYPE_2"/>
    <property type="match status" value="1"/>
</dbReference>
<keyword evidence="6" id="KW-0963">Cytoplasm</keyword>
<dbReference type="InterPro" id="IPR030388">
    <property type="entry name" value="G_ERA_dom"/>
</dbReference>
<feature type="region of interest" description="G2" evidence="7">
    <location>
        <begin position="44"/>
        <end position="48"/>
    </location>
</feature>
<dbReference type="CDD" id="cd04163">
    <property type="entry name" value="Era"/>
    <property type="match status" value="1"/>
</dbReference>
<evidence type="ECO:0000256" key="2">
    <source>
        <dbReference type="ARBA" id="ARBA00020484"/>
    </source>
</evidence>
<dbReference type="PANTHER" id="PTHR42698:SF1">
    <property type="entry name" value="GTPASE ERA, MITOCHONDRIAL"/>
    <property type="match status" value="1"/>
</dbReference>
<evidence type="ECO:0000259" key="10">
    <source>
        <dbReference type="PROSITE" id="PS51713"/>
    </source>
</evidence>
<proteinExistence type="inferred from homology"/>
<dbReference type="SUPFAM" id="SSF52540">
    <property type="entry name" value="P-loop containing nucleoside triphosphate hydrolases"/>
    <property type="match status" value="1"/>
</dbReference>
<name>A0ABT1P0C0_9GAMM</name>
<dbReference type="RefSeq" id="WP_231757656.1">
    <property type="nucleotide sequence ID" value="NZ_CP088953.1"/>
</dbReference>
<comment type="function">
    <text evidence="6">An essential GTPase that binds both GDP and GTP, with rapid nucleotide exchange. Plays a role in 16S rRNA processing and 30S ribosomal subunit biogenesis and possibly also in cell cycle regulation and energy metabolism.</text>
</comment>
<keyword evidence="12" id="KW-1185">Reference proteome</keyword>
<dbReference type="InterPro" id="IPR015946">
    <property type="entry name" value="KH_dom-like_a/b"/>
</dbReference>
<dbReference type="InterPro" id="IPR005662">
    <property type="entry name" value="GTPase_Era-like"/>
</dbReference>
<evidence type="ECO:0000256" key="6">
    <source>
        <dbReference type="HAMAP-Rule" id="MF_00367"/>
    </source>
</evidence>
<evidence type="ECO:0000256" key="4">
    <source>
        <dbReference type="ARBA" id="ARBA00022884"/>
    </source>
</evidence>
<dbReference type="InterPro" id="IPR004044">
    <property type="entry name" value="KH_dom_type_2"/>
</dbReference>
<dbReference type="InterPro" id="IPR027417">
    <property type="entry name" value="P-loop_NTPase"/>
</dbReference>
<feature type="region of interest" description="G3" evidence="7">
    <location>
        <begin position="65"/>
        <end position="68"/>
    </location>
</feature>
<feature type="region of interest" description="G4" evidence="7">
    <location>
        <begin position="127"/>
        <end position="130"/>
    </location>
</feature>
<evidence type="ECO:0000256" key="7">
    <source>
        <dbReference type="PROSITE-ProRule" id="PRU01050"/>
    </source>
</evidence>
<accession>A0ABT1P0C0</accession>
<dbReference type="EMBL" id="JACASI010000025">
    <property type="protein sequence ID" value="MCQ3829571.1"/>
    <property type="molecule type" value="Genomic_DNA"/>
</dbReference>
<evidence type="ECO:0000256" key="3">
    <source>
        <dbReference type="ARBA" id="ARBA00022741"/>
    </source>
</evidence>
<evidence type="ECO:0000256" key="5">
    <source>
        <dbReference type="ARBA" id="ARBA00023134"/>
    </source>
</evidence>
<reference evidence="11" key="1">
    <citation type="thesis" date="2020" institute="Technische Universitat Dresden" country="Dresden, Germany">
        <title>The Agarolytic System of Microbulbifer elongatus PORT2, Isolated from Batu Karas, Pangandaran West Java Indonesia.</title>
        <authorList>
            <person name="Anggraeni S.R."/>
        </authorList>
    </citation>
    <scope>NUCLEOTIDE SEQUENCE</scope>
    <source>
        <strain evidence="11">PORT2</strain>
    </source>
</reference>
<dbReference type="InterPro" id="IPR005225">
    <property type="entry name" value="Small_GTP-bd"/>
</dbReference>